<protein>
    <submittedName>
        <fullName evidence="2">Dihydrofolate reductase family protein</fullName>
    </submittedName>
</protein>
<feature type="domain" description="Bacterial bifunctional deaminase-reductase C-terminal" evidence="1">
    <location>
        <begin position="3"/>
        <end position="163"/>
    </location>
</feature>
<gene>
    <name evidence="2" type="ORF">GCM10009741_29760</name>
</gene>
<evidence type="ECO:0000313" key="3">
    <source>
        <dbReference type="Proteomes" id="UP001500363"/>
    </source>
</evidence>
<dbReference type="Proteomes" id="UP001500363">
    <property type="component" value="Unassembled WGS sequence"/>
</dbReference>
<dbReference type="EMBL" id="BAAANC010000002">
    <property type="protein sequence ID" value="GAA1526220.1"/>
    <property type="molecule type" value="Genomic_DNA"/>
</dbReference>
<proteinExistence type="predicted"/>
<dbReference type="Pfam" id="PF01872">
    <property type="entry name" value="RibD_C"/>
    <property type="match status" value="1"/>
</dbReference>
<dbReference type="InterPro" id="IPR024072">
    <property type="entry name" value="DHFR-like_dom_sf"/>
</dbReference>
<dbReference type="SUPFAM" id="SSF53597">
    <property type="entry name" value="Dihydrofolate reductase-like"/>
    <property type="match status" value="1"/>
</dbReference>
<keyword evidence="3" id="KW-1185">Reference proteome</keyword>
<organism evidence="2 3">
    <name type="scientific">Kribbella lupini</name>
    <dbReference type="NCBI Taxonomy" id="291602"/>
    <lineage>
        <taxon>Bacteria</taxon>
        <taxon>Bacillati</taxon>
        <taxon>Actinomycetota</taxon>
        <taxon>Actinomycetes</taxon>
        <taxon>Propionibacteriales</taxon>
        <taxon>Kribbellaceae</taxon>
        <taxon>Kribbella</taxon>
    </lineage>
</organism>
<sequence length="172" mass="18507">MAKLTAELFVTLDGVVSSPDRWHGPFWCEEMGAETEALLAASEVMVLGRNTYDEHVGYWPTADGTMADLMNGIAKRVVTSSDEALGWANSARIAVDDVRRLREKSDVVITGSVALVKTLLADGLVDALHLIVDPITVGEGTRWFDGVQPTEWKAAATTPYPTGAIGVTYVKA</sequence>
<evidence type="ECO:0000259" key="1">
    <source>
        <dbReference type="Pfam" id="PF01872"/>
    </source>
</evidence>
<reference evidence="2 3" key="1">
    <citation type="journal article" date="2019" name="Int. J. Syst. Evol. Microbiol.">
        <title>The Global Catalogue of Microorganisms (GCM) 10K type strain sequencing project: providing services to taxonomists for standard genome sequencing and annotation.</title>
        <authorList>
            <consortium name="The Broad Institute Genomics Platform"/>
            <consortium name="The Broad Institute Genome Sequencing Center for Infectious Disease"/>
            <person name="Wu L."/>
            <person name="Ma J."/>
        </authorList>
    </citation>
    <scope>NUCLEOTIDE SEQUENCE [LARGE SCALE GENOMIC DNA]</scope>
    <source>
        <strain evidence="2 3">JCM 14303</strain>
    </source>
</reference>
<dbReference type="Gene3D" id="3.40.430.10">
    <property type="entry name" value="Dihydrofolate Reductase, subunit A"/>
    <property type="match status" value="1"/>
</dbReference>
<evidence type="ECO:0000313" key="2">
    <source>
        <dbReference type="EMBL" id="GAA1526220.1"/>
    </source>
</evidence>
<comment type="caution">
    <text evidence="2">The sequence shown here is derived from an EMBL/GenBank/DDBJ whole genome shotgun (WGS) entry which is preliminary data.</text>
</comment>
<name>A0ABN2AUI3_9ACTN</name>
<dbReference type="RefSeq" id="WP_344174425.1">
    <property type="nucleotide sequence ID" value="NZ_BAAANC010000002.1"/>
</dbReference>
<accession>A0ABN2AUI3</accession>
<dbReference type="InterPro" id="IPR002734">
    <property type="entry name" value="RibDG_C"/>
</dbReference>